<dbReference type="InterPro" id="IPR050765">
    <property type="entry name" value="Riboflavin_Biosynth_HTPR"/>
</dbReference>
<dbReference type="EMBL" id="JACHDY010000002">
    <property type="protein sequence ID" value="MBB5316749.1"/>
    <property type="molecule type" value="Genomic_DNA"/>
</dbReference>
<keyword evidence="3" id="KW-1185">Reference proteome</keyword>
<dbReference type="Pfam" id="PF01872">
    <property type="entry name" value="RibD_C"/>
    <property type="match status" value="1"/>
</dbReference>
<dbReference type="AlphaFoldDB" id="A0A7W8IGH1"/>
<evidence type="ECO:0000313" key="3">
    <source>
        <dbReference type="Proteomes" id="UP000568106"/>
    </source>
</evidence>
<proteinExistence type="predicted"/>
<sequence length="187" mass="20445">MRSVMVFNMISLDGYIADANGDMSWARQQDKEWNEFTQGNAKGDGLMLFGRKTYDLMAGFWPTPAATAMMPEVAERMNSAKKVVFSRSMEGAGWKNTTLVKGDPVEAVRKMKAEGGEGMVIFGSGTIVAQLAGAGLIDEYQIAVIPMALGGGKTMFEGLEKPVKLRLMKHRVFGNGCVLLHYEPVKL</sequence>
<name>A0A7W8IGH1_9BACT</name>
<evidence type="ECO:0000313" key="2">
    <source>
        <dbReference type="EMBL" id="MBB5316749.1"/>
    </source>
</evidence>
<dbReference type="InterPro" id="IPR002734">
    <property type="entry name" value="RibDG_C"/>
</dbReference>
<protein>
    <submittedName>
        <fullName evidence="2">Dihydrofolate reductase</fullName>
    </submittedName>
</protein>
<dbReference type="InterPro" id="IPR024072">
    <property type="entry name" value="DHFR-like_dom_sf"/>
</dbReference>
<gene>
    <name evidence="2" type="ORF">HDF09_001418</name>
</gene>
<dbReference type="GO" id="GO:0009231">
    <property type="term" value="P:riboflavin biosynthetic process"/>
    <property type="evidence" value="ECO:0007669"/>
    <property type="project" value="InterPro"/>
</dbReference>
<comment type="caution">
    <text evidence="2">The sequence shown here is derived from an EMBL/GenBank/DDBJ whole genome shotgun (WGS) entry which is preliminary data.</text>
</comment>
<dbReference type="Proteomes" id="UP000568106">
    <property type="component" value="Unassembled WGS sequence"/>
</dbReference>
<evidence type="ECO:0000259" key="1">
    <source>
        <dbReference type="Pfam" id="PF01872"/>
    </source>
</evidence>
<dbReference type="GO" id="GO:0008703">
    <property type="term" value="F:5-amino-6-(5-phosphoribosylamino)uracil reductase activity"/>
    <property type="evidence" value="ECO:0007669"/>
    <property type="project" value="InterPro"/>
</dbReference>
<dbReference type="PANTHER" id="PTHR38011">
    <property type="entry name" value="DIHYDROFOLATE REDUCTASE FAMILY PROTEIN (AFU_ORTHOLOGUE AFUA_8G06820)"/>
    <property type="match status" value="1"/>
</dbReference>
<dbReference type="SUPFAM" id="SSF53597">
    <property type="entry name" value="Dihydrofolate reductase-like"/>
    <property type="match status" value="1"/>
</dbReference>
<accession>A0A7W8IGH1</accession>
<reference evidence="2" key="1">
    <citation type="submission" date="2020-08" db="EMBL/GenBank/DDBJ databases">
        <title>Genomic Encyclopedia of Type Strains, Phase IV (KMG-V): Genome sequencing to study the core and pangenomes of soil and plant-associated prokaryotes.</title>
        <authorList>
            <person name="Whitman W."/>
        </authorList>
    </citation>
    <scope>NUCLEOTIDE SEQUENCE [LARGE SCALE GENOMIC DNA]</scope>
    <source>
        <strain evidence="2">M8UP27</strain>
    </source>
</reference>
<dbReference type="Gene3D" id="3.40.430.10">
    <property type="entry name" value="Dihydrofolate Reductase, subunit A"/>
    <property type="match status" value="1"/>
</dbReference>
<feature type="domain" description="Bacterial bifunctional deaminase-reductase C-terminal" evidence="1">
    <location>
        <begin position="3"/>
        <end position="179"/>
    </location>
</feature>
<dbReference type="PANTHER" id="PTHR38011:SF11">
    <property type="entry name" value="2,5-DIAMINO-6-RIBOSYLAMINO-4(3H)-PYRIMIDINONE 5'-PHOSPHATE REDUCTASE"/>
    <property type="match status" value="1"/>
</dbReference>
<organism evidence="2 3">
    <name type="scientific">Tunturiibacter empetritectus</name>
    <dbReference type="NCBI Taxonomy" id="3069691"/>
    <lineage>
        <taxon>Bacteria</taxon>
        <taxon>Pseudomonadati</taxon>
        <taxon>Acidobacteriota</taxon>
        <taxon>Terriglobia</taxon>
        <taxon>Terriglobales</taxon>
        <taxon>Acidobacteriaceae</taxon>
        <taxon>Tunturiibacter</taxon>
    </lineage>
</organism>